<keyword evidence="2" id="KW-1185">Reference proteome</keyword>
<dbReference type="Proteomes" id="UP000184128">
    <property type="component" value="Unassembled WGS sequence"/>
</dbReference>
<evidence type="ECO:0000313" key="1">
    <source>
        <dbReference type="EMBL" id="SHF07737.1"/>
    </source>
</evidence>
<protein>
    <submittedName>
        <fullName evidence="1">Uncharacterized protein</fullName>
    </submittedName>
</protein>
<accession>A0A1M4YQ24</accession>
<dbReference type="EMBL" id="FQUF01000030">
    <property type="protein sequence ID" value="SHF07737.1"/>
    <property type="molecule type" value="Genomic_DNA"/>
</dbReference>
<reference evidence="1 2" key="1">
    <citation type="submission" date="2016-11" db="EMBL/GenBank/DDBJ databases">
        <authorList>
            <person name="Jaros S."/>
            <person name="Januszkiewicz K."/>
            <person name="Wedrychowicz H."/>
        </authorList>
    </citation>
    <scope>NUCLEOTIDE SEQUENCE [LARGE SCALE GENOMIC DNA]</scope>
    <source>
        <strain evidence="1 2">DSM 15692</strain>
    </source>
</reference>
<gene>
    <name evidence="1" type="ORF">SAMN02745249_01754</name>
</gene>
<dbReference type="OrthoDB" id="2881498at2"/>
<organism evidence="1 2">
    <name type="scientific">Atopostipes suicloacalis DSM 15692</name>
    <dbReference type="NCBI Taxonomy" id="1121025"/>
    <lineage>
        <taxon>Bacteria</taxon>
        <taxon>Bacillati</taxon>
        <taxon>Bacillota</taxon>
        <taxon>Bacilli</taxon>
        <taxon>Lactobacillales</taxon>
        <taxon>Carnobacteriaceae</taxon>
        <taxon>Atopostipes</taxon>
    </lineage>
</organism>
<sequence>MIKISSALKQDEIVELLNAYDDNDLEFSFVKKEGIALYFETNASDLEEAASTAKALIKGQPWGSILYFQSIPA</sequence>
<dbReference type="AlphaFoldDB" id="A0A1M4YQ24"/>
<evidence type="ECO:0000313" key="2">
    <source>
        <dbReference type="Proteomes" id="UP000184128"/>
    </source>
</evidence>
<name>A0A1M4YQ24_9LACT</name>
<dbReference type="RefSeq" id="WP_073298469.1">
    <property type="nucleotide sequence ID" value="NZ_FQUF01000030.1"/>
</dbReference>
<proteinExistence type="predicted"/>